<keyword evidence="3 5" id="KW-0862">Zinc</keyword>
<dbReference type="GO" id="GO:0003723">
    <property type="term" value="F:RNA binding"/>
    <property type="evidence" value="ECO:0007669"/>
    <property type="project" value="UniProtKB-KW"/>
</dbReference>
<reference evidence="8" key="1">
    <citation type="journal article" date="2004" name="Nature">
        <title>Genome duplication in the teleost fish Tetraodon nigroviridis reveals the early vertebrate proto-karyotype.</title>
        <authorList>
            <person name="Jaillon O."/>
            <person name="Aury J.-M."/>
            <person name="Brunet F."/>
            <person name="Petit J.-L."/>
            <person name="Stange-Thomann N."/>
            <person name="Mauceli E."/>
            <person name="Bouneau L."/>
            <person name="Fischer C."/>
            <person name="Ozouf-Costaz C."/>
            <person name="Bernot A."/>
            <person name="Nicaud S."/>
            <person name="Jaffe D."/>
            <person name="Fisher S."/>
            <person name="Lutfalla G."/>
            <person name="Dossat C."/>
            <person name="Segurens B."/>
            <person name="Dasilva C."/>
            <person name="Salanoubat M."/>
            <person name="Levy M."/>
            <person name="Boudet N."/>
            <person name="Castellano S."/>
            <person name="Anthouard V."/>
            <person name="Jubin C."/>
            <person name="Castelli V."/>
            <person name="Katinka M."/>
            <person name="Vacherie B."/>
            <person name="Biemont C."/>
            <person name="Skalli Z."/>
            <person name="Cattolico L."/>
            <person name="Poulain J."/>
            <person name="De Berardinis V."/>
            <person name="Cruaud C."/>
            <person name="Duprat S."/>
            <person name="Brottier P."/>
            <person name="Coutanceau J.-P."/>
            <person name="Gouzy J."/>
            <person name="Parra G."/>
            <person name="Lardier G."/>
            <person name="Chapple C."/>
            <person name="McKernan K.J."/>
            <person name="McEwan P."/>
            <person name="Bosak S."/>
            <person name="Kellis M."/>
            <person name="Volff J.-N."/>
            <person name="Guigo R."/>
            <person name="Zody M.C."/>
            <person name="Mesirov J."/>
            <person name="Lindblad-Toh K."/>
            <person name="Birren B."/>
            <person name="Nusbaum C."/>
            <person name="Kahn D."/>
            <person name="Robinson-Rechavi M."/>
            <person name="Laudet V."/>
            <person name="Schachter V."/>
            <person name="Quetier F."/>
            <person name="Saurin W."/>
            <person name="Scarpelli C."/>
            <person name="Wincker P."/>
            <person name="Lander E.S."/>
            <person name="Weissenbach J."/>
            <person name="Roest Crollius H."/>
        </authorList>
    </citation>
    <scope>NUCLEOTIDE SEQUENCE [LARGE SCALE GENOMIC DNA]</scope>
</reference>
<dbReference type="GO" id="GO:0005634">
    <property type="term" value="C:nucleus"/>
    <property type="evidence" value="ECO:0007669"/>
    <property type="project" value="TreeGrafter"/>
</dbReference>
<dbReference type="PROSITE" id="PS50103">
    <property type="entry name" value="ZF_C3H1"/>
    <property type="match status" value="1"/>
</dbReference>
<proteinExistence type="predicted"/>
<dbReference type="InterPro" id="IPR000571">
    <property type="entry name" value="Znf_CCCH"/>
</dbReference>
<evidence type="ECO:0000256" key="4">
    <source>
        <dbReference type="ARBA" id="ARBA00022884"/>
    </source>
</evidence>
<keyword evidence="2 5" id="KW-0863">Zinc-finger</keyword>
<dbReference type="InterPro" id="IPR036855">
    <property type="entry name" value="Znf_CCCH_sf"/>
</dbReference>
<dbReference type="Pfam" id="PF00642">
    <property type="entry name" value="zf-CCCH"/>
    <property type="match status" value="1"/>
</dbReference>
<accession>Q4SHV2</accession>
<evidence type="ECO:0000256" key="6">
    <source>
        <dbReference type="SAM" id="MobiDB-lite"/>
    </source>
</evidence>
<dbReference type="KEGG" id="tng:GSTEN00017988G001"/>
<evidence type="ECO:0000259" key="7">
    <source>
        <dbReference type="PROSITE" id="PS50103"/>
    </source>
</evidence>
<feature type="non-terminal residue" evidence="8">
    <location>
        <position position="147"/>
    </location>
</feature>
<evidence type="ECO:0000256" key="1">
    <source>
        <dbReference type="ARBA" id="ARBA00022723"/>
    </source>
</evidence>
<dbReference type="GO" id="GO:0008270">
    <property type="term" value="F:zinc ion binding"/>
    <property type="evidence" value="ECO:0007669"/>
    <property type="project" value="UniProtKB-KW"/>
</dbReference>
<evidence type="ECO:0000256" key="3">
    <source>
        <dbReference type="ARBA" id="ARBA00022833"/>
    </source>
</evidence>
<dbReference type="PANTHER" id="PTHR14398">
    <property type="entry name" value="RNA RECOGNITION RRM/RNP DOMAIN"/>
    <property type="match status" value="1"/>
</dbReference>
<dbReference type="EMBL" id="CAAE01014581">
    <property type="protein sequence ID" value="CAF99780.1"/>
    <property type="molecule type" value="Genomic_DNA"/>
</dbReference>
<feature type="region of interest" description="Disordered" evidence="6">
    <location>
        <begin position="1"/>
        <end position="23"/>
    </location>
</feature>
<dbReference type="PANTHER" id="PTHR14398:SF2">
    <property type="entry name" value="RNA-BINDING PROTEIN 26"/>
    <property type="match status" value="1"/>
</dbReference>
<comment type="caution">
    <text evidence="8">The sequence shown here is derived from an EMBL/GenBank/DDBJ whole genome shotgun (WGS) entry which is preliminary data.</text>
</comment>
<feature type="zinc finger region" description="C3H1-type" evidence="5">
    <location>
        <begin position="75"/>
        <end position="103"/>
    </location>
</feature>
<keyword evidence="1 5" id="KW-0479">Metal-binding</keyword>
<organism evidence="8">
    <name type="scientific">Tetraodon nigroviridis</name>
    <name type="common">Spotted green pufferfish</name>
    <name type="synonym">Chelonodon nigroviridis</name>
    <dbReference type="NCBI Taxonomy" id="99883"/>
    <lineage>
        <taxon>Eukaryota</taxon>
        <taxon>Metazoa</taxon>
        <taxon>Chordata</taxon>
        <taxon>Craniata</taxon>
        <taxon>Vertebrata</taxon>
        <taxon>Euteleostomi</taxon>
        <taxon>Actinopterygii</taxon>
        <taxon>Neopterygii</taxon>
        <taxon>Teleostei</taxon>
        <taxon>Neoteleostei</taxon>
        <taxon>Acanthomorphata</taxon>
        <taxon>Eupercaria</taxon>
        <taxon>Tetraodontiformes</taxon>
        <taxon>Tetradontoidea</taxon>
        <taxon>Tetraodontidae</taxon>
        <taxon>Tetraodon</taxon>
    </lineage>
</organism>
<dbReference type="AlphaFoldDB" id="Q4SHV2"/>
<dbReference type="OrthoDB" id="443401at2759"/>
<evidence type="ECO:0000256" key="2">
    <source>
        <dbReference type="ARBA" id="ARBA00022771"/>
    </source>
</evidence>
<sequence length="147" mass="16781">KLKFDQDQRGEGGDGYPPASLASAATTSHFPVPTLSSTITVVAPTHHHNNTSESWSDFHPDRPVEHVPFVRAPPPQPRKRCRDYDEKGLCMRGDMCPFDHGSDPVVVEDVNLPNMLSFHRHKSQVWNRLHPQAFHRHHRHLSWVPHP</sequence>
<gene>
    <name evidence="8" type="ORF">GSTENG00017988001</name>
</gene>
<dbReference type="InterPro" id="IPR045137">
    <property type="entry name" value="RBM26/27"/>
</dbReference>
<evidence type="ECO:0000256" key="5">
    <source>
        <dbReference type="PROSITE-ProRule" id="PRU00723"/>
    </source>
</evidence>
<feature type="compositionally biased region" description="Basic and acidic residues" evidence="6">
    <location>
        <begin position="1"/>
        <end position="12"/>
    </location>
</feature>
<keyword evidence="4" id="KW-0694">RNA-binding</keyword>
<dbReference type="SUPFAM" id="SSF90229">
    <property type="entry name" value="CCCH zinc finger"/>
    <property type="match status" value="1"/>
</dbReference>
<name>Q4SHV2_TETNG</name>
<feature type="domain" description="C3H1-type" evidence="7">
    <location>
        <begin position="75"/>
        <end position="103"/>
    </location>
</feature>
<dbReference type="SMART" id="SM00356">
    <property type="entry name" value="ZnF_C3H1"/>
    <property type="match status" value="1"/>
</dbReference>
<evidence type="ECO:0000313" key="8">
    <source>
        <dbReference type="EMBL" id="CAF99780.1"/>
    </source>
</evidence>
<protein>
    <submittedName>
        <fullName evidence="8">(spotted green pufferfish) hypothetical protein</fullName>
    </submittedName>
</protein>
<reference evidence="8" key="2">
    <citation type="submission" date="2004-02" db="EMBL/GenBank/DDBJ databases">
        <authorList>
            <consortium name="Genoscope"/>
            <consortium name="Whitehead Institute Centre for Genome Research"/>
        </authorList>
    </citation>
    <scope>NUCLEOTIDE SEQUENCE</scope>
</reference>